<dbReference type="InterPro" id="IPR029063">
    <property type="entry name" value="SAM-dependent_MTases_sf"/>
</dbReference>
<keyword evidence="7" id="KW-1185">Reference proteome</keyword>
<accession>A0ABX1TX59</accession>
<dbReference type="GO" id="GO:0032259">
    <property type="term" value="P:methylation"/>
    <property type="evidence" value="ECO:0007669"/>
    <property type="project" value="UniProtKB-KW"/>
</dbReference>
<dbReference type="CDD" id="cd02440">
    <property type="entry name" value="AdoMet_MTases"/>
    <property type="match status" value="1"/>
</dbReference>
<dbReference type="Gene3D" id="3.40.50.150">
    <property type="entry name" value="Vaccinia Virus protein VP39"/>
    <property type="match status" value="1"/>
</dbReference>
<evidence type="ECO:0000256" key="3">
    <source>
        <dbReference type="ARBA" id="ARBA00022691"/>
    </source>
</evidence>
<proteinExistence type="predicted"/>
<organism evidence="6 7">
    <name type="scientific">Candidatus Accumulibacter phosphatis</name>
    <dbReference type="NCBI Taxonomy" id="327160"/>
    <lineage>
        <taxon>Bacteria</taxon>
        <taxon>Pseudomonadati</taxon>
        <taxon>Pseudomonadota</taxon>
        <taxon>Betaproteobacteria</taxon>
        <taxon>Candidatus Accumulibacter</taxon>
    </lineage>
</organism>
<dbReference type="PANTHER" id="PTHR43464:SF19">
    <property type="entry name" value="UBIQUINONE BIOSYNTHESIS O-METHYLTRANSFERASE, MITOCHONDRIAL"/>
    <property type="match status" value="1"/>
</dbReference>
<evidence type="ECO:0000256" key="4">
    <source>
        <dbReference type="SAM" id="MobiDB-lite"/>
    </source>
</evidence>
<keyword evidence="2" id="KW-0808">Transferase</keyword>
<dbReference type="EMBL" id="SPMY01000041">
    <property type="protein sequence ID" value="NMQ28859.1"/>
    <property type="molecule type" value="Genomic_DNA"/>
</dbReference>
<name>A0ABX1TX59_9PROT</name>
<keyword evidence="3" id="KW-0949">S-adenosyl-L-methionine</keyword>
<dbReference type="InterPro" id="IPR013216">
    <property type="entry name" value="Methyltransf_11"/>
</dbReference>
<evidence type="ECO:0000256" key="1">
    <source>
        <dbReference type="ARBA" id="ARBA00022603"/>
    </source>
</evidence>
<keyword evidence="1 6" id="KW-0489">Methyltransferase</keyword>
<dbReference type="PANTHER" id="PTHR43464">
    <property type="entry name" value="METHYLTRANSFERASE"/>
    <property type="match status" value="1"/>
</dbReference>
<reference evidence="6 7" key="1">
    <citation type="submission" date="2019-03" db="EMBL/GenBank/DDBJ databases">
        <title>Metabolic reconstructions from genomes of highly enriched 'Candidatus Accumulibacter' and 'Candidatus Competibacter' bioreactor populations.</title>
        <authorList>
            <person name="Annavajhala M.K."/>
            <person name="Welles L."/>
            <person name="Abbas B."/>
            <person name="Sorokin D."/>
            <person name="Park H."/>
            <person name="Van Loosdrecht M."/>
            <person name="Chandran K."/>
        </authorList>
    </citation>
    <scope>NUCLEOTIDE SEQUENCE [LARGE SCALE GENOMIC DNA]</scope>
    <source>
        <strain evidence="6 7">SBR_S</strain>
    </source>
</reference>
<sequence>MGHQDLDQAANAKTMTGGPMQRLTSIPPSPSGAEAPEVVDQAADAEFRRAAHALGWDPDSLWVGGYVQYEWDHARHVFETCTTPIRGAKVLEFGCNFGATSVVLAALGASVIAVDVDSEAIDLARLNAQRYGVLTHIDIRHVADTRQLPIDDCTIDIVSCNSVLEYVPHDILPEVQGEIARVLRPGGTILITGTSSRLWPREVHSGVFGPNWLPRFVDKLTARSPQRGVWPWELLNGFGPGFENADRVDACRSYLEAKHRMGLSPGRLNVLRAMARITTLLRVTPGLLTPSISVNLLKRDAQKVV</sequence>
<evidence type="ECO:0000313" key="7">
    <source>
        <dbReference type="Proteomes" id="UP000749010"/>
    </source>
</evidence>
<evidence type="ECO:0000259" key="5">
    <source>
        <dbReference type="Pfam" id="PF08241"/>
    </source>
</evidence>
<dbReference type="SUPFAM" id="SSF53335">
    <property type="entry name" value="S-adenosyl-L-methionine-dependent methyltransferases"/>
    <property type="match status" value="1"/>
</dbReference>
<feature type="domain" description="Methyltransferase type 11" evidence="5">
    <location>
        <begin position="91"/>
        <end position="191"/>
    </location>
</feature>
<dbReference type="Pfam" id="PF08241">
    <property type="entry name" value="Methyltransf_11"/>
    <property type="match status" value="1"/>
</dbReference>
<comment type="caution">
    <text evidence="6">The sequence shown here is derived from an EMBL/GenBank/DDBJ whole genome shotgun (WGS) entry which is preliminary data.</text>
</comment>
<dbReference type="GO" id="GO:0008168">
    <property type="term" value="F:methyltransferase activity"/>
    <property type="evidence" value="ECO:0007669"/>
    <property type="project" value="UniProtKB-KW"/>
</dbReference>
<evidence type="ECO:0000256" key="2">
    <source>
        <dbReference type="ARBA" id="ARBA00022679"/>
    </source>
</evidence>
<dbReference type="Proteomes" id="UP000749010">
    <property type="component" value="Unassembled WGS sequence"/>
</dbReference>
<gene>
    <name evidence="6" type="ORF">E4Q23_14485</name>
</gene>
<evidence type="ECO:0000313" key="6">
    <source>
        <dbReference type="EMBL" id="NMQ28859.1"/>
    </source>
</evidence>
<feature type="region of interest" description="Disordered" evidence="4">
    <location>
        <begin position="1"/>
        <end position="35"/>
    </location>
</feature>
<protein>
    <submittedName>
        <fullName evidence="6">Class I SAM-dependent methyltransferase</fullName>
    </submittedName>
</protein>